<proteinExistence type="predicted"/>
<dbReference type="InterPro" id="IPR021271">
    <property type="entry name" value="DUF2850"/>
</dbReference>
<keyword evidence="3" id="KW-1185">Reference proteome</keyword>
<dbReference type="EMBL" id="FNDD01000010">
    <property type="protein sequence ID" value="SDH18657.1"/>
    <property type="molecule type" value="Genomic_DNA"/>
</dbReference>
<accession>A0A1G8ACQ2</accession>
<evidence type="ECO:0000256" key="1">
    <source>
        <dbReference type="SAM" id="Phobius"/>
    </source>
</evidence>
<keyword evidence="1" id="KW-0812">Transmembrane</keyword>
<sequence>MAPVTQSKDIPTRKRRRTVDQNMRIIRTIFGIAFVALAISFSLILYFSYKDYVRPSNVYGTWIEIGAPPYNTERLKFSEHGVYRNGRLIATHFEFDGSTIEVKTGRGVSIYEISGTHESPQLRRLVPNSPTQRLVKSGYEDTVNMEGGGPAKNRRAALQEHFSDD</sequence>
<reference evidence="2 3" key="1">
    <citation type="submission" date="2016-10" db="EMBL/GenBank/DDBJ databases">
        <authorList>
            <person name="de Groot N.N."/>
        </authorList>
    </citation>
    <scope>NUCLEOTIDE SEQUENCE [LARGE SCALE GENOMIC DNA]</scope>
    <source>
        <strain evidence="2 3">CGMCC 1.10228</strain>
    </source>
</reference>
<keyword evidence="1" id="KW-1133">Transmembrane helix</keyword>
<keyword evidence="1" id="KW-0472">Membrane</keyword>
<evidence type="ECO:0008006" key="4">
    <source>
        <dbReference type="Google" id="ProtNLM"/>
    </source>
</evidence>
<name>A0A1G8ACQ2_9VIBR</name>
<evidence type="ECO:0000313" key="2">
    <source>
        <dbReference type="EMBL" id="SDH18657.1"/>
    </source>
</evidence>
<dbReference type="Pfam" id="PF11012">
    <property type="entry name" value="DUF2850"/>
    <property type="match status" value="1"/>
</dbReference>
<organism evidence="2 3">
    <name type="scientific">Vibrio xiamenensis</name>
    <dbReference type="NCBI Taxonomy" id="861298"/>
    <lineage>
        <taxon>Bacteria</taxon>
        <taxon>Pseudomonadati</taxon>
        <taxon>Pseudomonadota</taxon>
        <taxon>Gammaproteobacteria</taxon>
        <taxon>Vibrionales</taxon>
        <taxon>Vibrionaceae</taxon>
        <taxon>Vibrio</taxon>
    </lineage>
</organism>
<dbReference type="AlphaFoldDB" id="A0A1G8ACQ2"/>
<protein>
    <recommendedName>
        <fullName evidence="4">DUF2850 domain-containing protein</fullName>
    </recommendedName>
</protein>
<evidence type="ECO:0000313" key="3">
    <source>
        <dbReference type="Proteomes" id="UP000198854"/>
    </source>
</evidence>
<gene>
    <name evidence="2" type="ORF">SAMN04488136_11048</name>
</gene>
<dbReference type="Proteomes" id="UP000198854">
    <property type="component" value="Unassembled WGS sequence"/>
</dbReference>
<feature type="transmembrane region" description="Helical" evidence="1">
    <location>
        <begin position="25"/>
        <end position="49"/>
    </location>
</feature>